<evidence type="ECO:0000313" key="2">
    <source>
        <dbReference type="EMBL" id="SPP26533.1"/>
    </source>
</evidence>
<protein>
    <submittedName>
        <fullName evidence="2">Uncharacterized protein</fullName>
    </submittedName>
</protein>
<gene>
    <name evidence="2" type="ORF">BTBSAS_100002</name>
</gene>
<keyword evidence="1" id="KW-0812">Transmembrane</keyword>
<dbReference type="EMBL" id="OUNC01000002">
    <property type="protein sequence ID" value="SPP26533.1"/>
    <property type="molecule type" value="Genomic_DNA"/>
</dbReference>
<evidence type="ECO:0000313" key="3">
    <source>
        <dbReference type="Proteomes" id="UP000270190"/>
    </source>
</evidence>
<organism evidence="2 3">
    <name type="scientific">Brochothrix thermosphacta</name>
    <name type="common">Microbacterium thermosphactum</name>
    <dbReference type="NCBI Taxonomy" id="2756"/>
    <lineage>
        <taxon>Bacteria</taxon>
        <taxon>Bacillati</taxon>
        <taxon>Bacillota</taxon>
        <taxon>Bacilli</taxon>
        <taxon>Bacillales</taxon>
        <taxon>Listeriaceae</taxon>
        <taxon>Brochothrix</taxon>
    </lineage>
</organism>
<keyword evidence="1" id="KW-1133">Transmembrane helix</keyword>
<dbReference type="Proteomes" id="UP000270190">
    <property type="component" value="Unassembled WGS sequence"/>
</dbReference>
<dbReference type="AlphaFoldDB" id="A0A2X0QE27"/>
<evidence type="ECO:0000256" key="1">
    <source>
        <dbReference type="SAM" id="Phobius"/>
    </source>
</evidence>
<name>A0A2X0QE27_BROTH</name>
<sequence>MLLSAIIGVILINQFLKDQVSLMGELVILMLFGLMISFIFTICFKSK</sequence>
<accession>A0A2X0QE27</accession>
<feature type="transmembrane region" description="Helical" evidence="1">
    <location>
        <begin position="27"/>
        <end position="44"/>
    </location>
</feature>
<keyword evidence="1" id="KW-0472">Membrane</keyword>
<proteinExistence type="predicted"/>
<reference evidence="3" key="1">
    <citation type="submission" date="2018-04" db="EMBL/GenBank/DDBJ databases">
        <authorList>
            <person name="Illikoud N."/>
        </authorList>
    </citation>
    <scope>NUCLEOTIDE SEQUENCE [LARGE SCALE GENOMIC DNA]</scope>
</reference>